<name>A0ABV1B951_9FIRM</name>
<dbReference type="PANTHER" id="PTHR41317">
    <property type="entry name" value="PD-(D_E)XK NUCLEASE FAMILY TRANSPOSASE"/>
    <property type="match status" value="1"/>
</dbReference>
<gene>
    <name evidence="1" type="ORF">WMO25_17995</name>
</gene>
<proteinExistence type="predicted"/>
<keyword evidence="2" id="KW-1185">Reference proteome</keyword>
<dbReference type="InterPro" id="IPR010106">
    <property type="entry name" value="RpnA"/>
</dbReference>
<dbReference type="Pfam" id="PF12784">
    <property type="entry name" value="PDDEXK_2"/>
    <property type="match status" value="1"/>
</dbReference>
<sequence length="157" mass="18464">MKRTLQDLTIKDPFMFAAVMSDENQCKSLLSLVLEMEILHVTVVTEKTLAYHPEYHGVRLDVFAVEDGTRRRFNVELQVKDNKNLPRRSRYYHAQLDMDALVTGIDYNELPDTYVIFICDYDPMDSLFYRYTIANQCQENKEKIADGIHTIWSYVKI</sequence>
<dbReference type="PANTHER" id="PTHR41317:SF1">
    <property type="entry name" value="PD-(D_E)XK NUCLEASE FAMILY TRANSPOSASE"/>
    <property type="match status" value="1"/>
</dbReference>
<organism evidence="1 2">
    <name type="scientific">Coprococcus intestinihominis</name>
    <dbReference type="NCBI Taxonomy" id="3133154"/>
    <lineage>
        <taxon>Bacteria</taxon>
        <taxon>Bacillati</taxon>
        <taxon>Bacillota</taxon>
        <taxon>Clostridia</taxon>
        <taxon>Lachnospirales</taxon>
        <taxon>Lachnospiraceae</taxon>
        <taxon>Coprococcus</taxon>
    </lineage>
</organism>
<accession>A0ABV1B951</accession>
<protein>
    <submittedName>
        <fullName evidence="1">Rpn family recombination-promoting nuclease/putative transposase</fullName>
    </submittedName>
</protein>
<dbReference type="RefSeq" id="WP_349086597.1">
    <property type="nucleotide sequence ID" value="NZ_JBBMEK010000436.1"/>
</dbReference>
<comment type="caution">
    <text evidence="1">The sequence shown here is derived from an EMBL/GenBank/DDBJ whole genome shotgun (WGS) entry which is preliminary data.</text>
</comment>
<dbReference type="Proteomes" id="UP001469749">
    <property type="component" value="Unassembled WGS sequence"/>
</dbReference>
<reference evidence="1 2" key="1">
    <citation type="submission" date="2024-03" db="EMBL/GenBank/DDBJ databases">
        <title>Human intestinal bacterial collection.</title>
        <authorList>
            <person name="Pauvert C."/>
            <person name="Hitch T.C.A."/>
            <person name="Clavel T."/>
        </authorList>
    </citation>
    <scope>NUCLEOTIDE SEQUENCE [LARGE SCALE GENOMIC DNA]</scope>
    <source>
        <strain evidence="1 2">CLA-AA-H190</strain>
    </source>
</reference>
<dbReference type="NCBIfam" id="TIGR01784">
    <property type="entry name" value="T_den_put_tspse"/>
    <property type="match status" value="1"/>
</dbReference>
<dbReference type="EMBL" id="JBBMEK010000436">
    <property type="protein sequence ID" value="MEQ2366953.1"/>
    <property type="molecule type" value="Genomic_DNA"/>
</dbReference>
<evidence type="ECO:0000313" key="2">
    <source>
        <dbReference type="Proteomes" id="UP001469749"/>
    </source>
</evidence>
<evidence type="ECO:0000313" key="1">
    <source>
        <dbReference type="EMBL" id="MEQ2366953.1"/>
    </source>
</evidence>